<evidence type="ECO:0000256" key="6">
    <source>
        <dbReference type="SAM" id="Phobius"/>
    </source>
</evidence>
<evidence type="ECO:0000256" key="3">
    <source>
        <dbReference type="ARBA" id="ARBA00022692"/>
    </source>
</evidence>
<dbReference type="RefSeq" id="WP_200281796.1">
    <property type="nucleotide sequence ID" value="NZ_JAENII010000013.1"/>
</dbReference>
<accession>A0A934VCG6</accession>
<dbReference type="GO" id="GO:0015920">
    <property type="term" value="P:lipopolysaccharide transport"/>
    <property type="evidence" value="ECO:0007669"/>
    <property type="project" value="TreeGrafter"/>
</dbReference>
<keyword evidence="3 6" id="KW-0812">Transmembrane</keyword>
<feature type="transmembrane region" description="Helical" evidence="6">
    <location>
        <begin position="313"/>
        <end position="331"/>
    </location>
</feature>
<feature type="transmembrane region" description="Helical" evidence="6">
    <location>
        <begin position="100"/>
        <end position="120"/>
    </location>
</feature>
<gene>
    <name evidence="7" type="ORF">JIN81_15425</name>
</gene>
<dbReference type="EMBL" id="JAENII010000013">
    <property type="protein sequence ID" value="MBK1828423.1"/>
    <property type="molecule type" value="Genomic_DNA"/>
</dbReference>
<keyword evidence="4 6" id="KW-1133">Transmembrane helix</keyword>
<comment type="caution">
    <text evidence="7">The sequence shown here is derived from an EMBL/GenBank/DDBJ whole genome shotgun (WGS) entry which is preliminary data.</text>
</comment>
<feature type="transmembrane region" description="Helical" evidence="6">
    <location>
        <begin position="12"/>
        <end position="33"/>
    </location>
</feature>
<protein>
    <submittedName>
        <fullName evidence="7">LptF/LptG family permease</fullName>
    </submittedName>
</protein>
<keyword evidence="2" id="KW-1003">Cell membrane</keyword>
<evidence type="ECO:0000256" key="2">
    <source>
        <dbReference type="ARBA" id="ARBA00022475"/>
    </source>
</evidence>
<evidence type="ECO:0000256" key="4">
    <source>
        <dbReference type="ARBA" id="ARBA00022989"/>
    </source>
</evidence>
<feature type="transmembrane region" description="Helical" evidence="6">
    <location>
        <begin position="337"/>
        <end position="354"/>
    </location>
</feature>
<proteinExistence type="predicted"/>
<evidence type="ECO:0000256" key="5">
    <source>
        <dbReference type="ARBA" id="ARBA00023136"/>
    </source>
</evidence>
<dbReference type="Pfam" id="PF03739">
    <property type="entry name" value="LptF_LptG"/>
    <property type="match status" value="1"/>
</dbReference>
<reference evidence="7" key="1">
    <citation type="submission" date="2021-01" db="EMBL/GenBank/DDBJ databases">
        <title>Modified the classification status of verrucomicrobia.</title>
        <authorList>
            <person name="Feng X."/>
        </authorList>
    </citation>
    <scope>NUCLEOTIDE SEQUENCE</scope>
    <source>
        <strain evidence="7">KCTC 22201</strain>
    </source>
</reference>
<evidence type="ECO:0000313" key="7">
    <source>
        <dbReference type="EMBL" id="MBK1828423.1"/>
    </source>
</evidence>
<dbReference type="PANTHER" id="PTHR33529:SF2">
    <property type="entry name" value="LIPOPOLYSACCHARIDE EXPORT SYSTEM PERMEASE PROTEIN LPTG"/>
    <property type="match status" value="1"/>
</dbReference>
<sequence>MRISDRYIGSHIISGTFFAILLLSVLLVLGNLFKEIRPLLVEVGAPISVLFEFILSVLPVSLIFTIPWGFLSAVLLVFGRLSTDNELNAFRVAGMSLFRIAAPVIIIGGALSALCLWLNLEIAPWAKQRVNTVVTRTIIKDPRTLLKAGVDQSRINNVKIYSHGSEGDVFHDFHIFVMDDEDKGDGGAYIHADTAETVVDEENKQIRLRLTGAYTDGPISPTEDFTLLSEELEWMVVDYSDDGRRKPKPSAMSNEEIDQFLEDNPTLPAKYRARFIAHKTSRYTTSFACLAFAMIGVPLGIKARRRDTSTGLIFSLGVGVAYFVAGSMITTREDTQWLLWLPNILCIILGIFLFRRARFR</sequence>
<keyword evidence="5 6" id="KW-0472">Membrane</keyword>
<organism evidence="7 8">
    <name type="scientific">Haloferula rosea</name>
    <dbReference type="NCBI Taxonomy" id="490093"/>
    <lineage>
        <taxon>Bacteria</taxon>
        <taxon>Pseudomonadati</taxon>
        <taxon>Verrucomicrobiota</taxon>
        <taxon>Verrucomicrobiia</taxon>
        <taxon>Verrucomicrobiales</taxon>
        <taxon>Verrucomicrobiaceae</taxon>
        <taxon>Haloferula</taxon>
    </lineage>
</organism>
<evidence type="ECO:0000313" key="8">
    <source>
        <dbReference type="Proteomes" id="UP000658278"/>
    </source>
</evidence>
<keyword evidence="8" id="KW-1185">Reference proteome</keyword>
<dbReference type="Proteomes" id="UP000658278">
    <property type="component" value="Unassembled WGS sequence"/>
</dbReference>
<feature type="transmembrane region" description="Helical" evidence="6">
    <location>
        <begin position="53"/>
        <end position="79"/>
    </location>
</feature>
<name>A0A934VCG6_9BACT</name>
<comment type="subcellular location">
    <subcellularLocation>
        <location evidence="1">Cell membrane</location>
        <topology evidence="1">Multi-pass membrane protein</topology>
    </subcellularLocation>
</comment>
<dbReference type="PANTHER" id="PTHR33529">
    <property type="entry name" value="SLR0882 PROTEIN-RELATED"/>
    <property type="match status" value="1"/>
</dbReference>
<dbReference type="GO" id="GO:0043190">
    <property type="term" value="C:ATP-binding cassette (ABC) transporter complex"/>
    <property type="evidence" value="ECO:0007669"/>
    <property type="project" value="TreeGrafter"/>
</dbReference>
<evidence type="ECO:0000256" key="1">
    <source>
        <dbReference type="ARBA" id="ARBA00004651"/>
    </source>
</evidence>
<dbReference type="AlphaFoldDB" id="A0A934VCG6"/>
<dbReference type="InterPro" id="IPR005495">
    <property type="entry name" value="LptG/LptF_permease"/>
</dbReference>